<dbReference type="KEGG" id="hazt:108664810"/>
<dbReference type="AlphaFoldDB" id="A0A8B7MZL8"/>
<dbReference type="Proteomes" id="UP000694843">
    <property type="component" value="Unplaced"/>
</dbReference>
<dbReference type="GO" id="GO:0048666">
    <property type="term" value="P:neuron development"/>
    <property type="evidence" value="ECO:0007669"/>
    <property type="project" value="UniProtKB-ARBA"/>
</dbReference>
<dbReference type="RefSeq" id="XP_018006996.1">
    <property type="nucleotide sequence ID" value="XM_018151507.1"/>
</dbReference>
<name>A0A8B7MZL8_HYAAZ</name>
<comment type="similarity">
    <text evidence="1">Belongs to the protein-tyrosine phosphatase family.</text>
</comment>
<feature type="domain" description="Tyrosine-protein phosphatase" evidence="5">
    <location>
        <begin position="1"/>
        <end position="171"/>
    </location>
</feature>
<evidence type="ECO:0000259" key="6">
    <source>
        <dbReference type="PROSITE" id="PS50056"/>
    </source>
</evidence>
<proteinExistence type="inferred from homology"/>
<reference evidence="8" key="1">
    <citation type="submission" date="2025-08" db="UniProtKB">
        <authorList>
            <consortium name="RefSeq"/>
        </authorList>
    </citation>
    <scope>IDENTIFICATION</scope>
    <source>
        <tissue evidence="8">Whole organism</tissue>
    </source>
</reference>
<evidence type="ECO:0000256" key="2">
    <source>
        <dbReference type="ARBA" id="ARBA00013064"/>
    </source>
</evidence>
<evidence type="ECO:0000313" key="8">
    <source>
        <dbReference type="RefSeq" id="XP_018006996.1"/>
    </source>
</evidence>
<dbReference type="InterPro" id="IPR050348">
    <property type="entry name" value="Protein-Tyr_Phosphatase"/>
</dbReference>
<keyword evidence="4" id="KW-0904">Protein phosphatase</keyword>
<dbReference type="InterPro" id="IPR016130">
    <property type="entry name" value="Tyr_Pase_AS"/>
</dbReference>
<protein>
    <recommendedName>
        <fullName evidence="2">protein-tyrosine-phosphatase</fullName>
        <ecNumber evidence="2">3.1.3.48</ecNumber>
    </recommendedName>
</protein>
<evidence type="ECO:0000313" key="7">
    <source>
        <dbReference type="Proteomes" id="UP000694843"/>
    </source>
</evidence>
<dbReference type="InterPro" id="IPR000242">
    <property type="entry name" value="PTP_cat"/>
</dbReference>
<evidence type="ECO:0000256" key="3">
    <source>
        <dbReference type="ARBA" id="ARBA00022801"/>
    </source>
</evidence>
<dbReference type="PRINTS" id="PR00700">
    <property type="entry name" value="PRTYPHPHTASE"/>
</dbReference>
<dbReference type="Gene3D" id="3.90.190.10">
    <property type="entry name" value="Protein tyrosine phosphatase superfamily"/>
    <property type="match status" value="1"/>
</dbReference>
<evidence type="ECO:0000259" key="5">
    <source>
        <dbReference type="PROSITE" id="PS50055"/>
    </source>
</evidence>
<evidence type="ECO:0000256" key="4">
    <source>
        <dbReference type="ARBA" id="ARBA00022912"/>
    </source>
</evidence>
<dbReference type="InterPro" id="IPR000387">
    <property type="entry name" value="Tyr_Pase_dom"/>
</dbReference>
<dbReference type="PROSITE" id="PS00383">
    <property type="entry name" value="TYR_PHOSPHATASE_1"/>
    <property type="match status" value="1"/>
</dbReference>
<keyword evidence="7" id="KW-1185">Reference proteome</keyword>
<organism evidence="7 8">
    <name type="scientific">Hyalella azteca</name>
    <name type="common">Amphipod</name>
    <dbReference type="NCBI Taxonomy" id="294128"/>
    <lineage>
        <taxon>Eukaryota</taxon>
        <taxon>Metazoa</taxon>
        <taxon>Ecdysozoa</taxon>
        <taxon>Arthropoda</taxon>
        <taxon>Crustacea</taxon>
        <taxon>Multicrustacea</taxon>
        <taxon>Malacostraca</taxon>
        <taxon>Eumalacostraca</taxon>
        <taxon>Peracarida</taxon>
        <taxon>Amphipoda</taxon>
        <taxon>Senticaudata</taxon>
        <taxon>Talitrida</taxon>
        <taxon>Talitroidea</taxon>
        <taxon>Hyalellidae</taxon>
        <taxon>Hyalella</taxon>
    </lineage>
</organism>
<evidence type="ECO:0000256" key="1">
    <source>
        <dbReference type="ARBA" id="ARBA00009580"/>
    </source>
</evidence>
<dbReference type="EC" id="3.1.3.48" evidence="2"/>
<dbReference type="InterPro" id="IPR029021">
    <property type="entry name" value="Prot-tyrosine_phosphatase-like"/>
</dbReference>
<dbReference type="PROSITE" id="PS50056">
    <property type="entry name" value="TYR_PHOSPHATASE_2"/>
    <property type="match status" value="1"/>
</dbReference>
<dbReference type="GO" id="GO:0004725">
    <property type="term" value="F:protein tyrosine phosphatase activity"/>
    <property type="evidence" value="ECO:0007669"/>
    <property type="project" value="UniProtKB-EC"/>
</dbReference>
<dbReference type="SMART" id="SM00404">
    <property type="entry name" value="PTPc_motif"/>
    <property type="match status" value="1"/>
</dbReference>
<accession>A0A8B7MZL8</accession>
<keyword evidence="3" id="KW-0378">Hydrolase</keyword>
<dbReference type="PANTHER" id="PTHR19134:SF562">
    <property type="entry name" value="PROTEIN-TYROSINE-PHOSPHATASE"/>
    <property type="match status" value="1"/>
</dbReference>
<dbReference type="GeneID" id="108664810"/>
<sequence>MIWQEEVSIIAAMNNFDVEDEAQPYWPRSRTKGVYRSPIQVTLAKRLRSEFFISRHFILTNEEGARREVRQVQFTKWVDDATVRPAELVSFLLNLRSGITVDGLNTVVVHCSNGSSRTAVVLGLWLLQLKAELSDELTDVMEVVRHLNKFRCGMLDSEAKIEILVRSFSYYLKHAKILPSRGIALNAVENEDSLSLVSISSEDDGYETMRFRNCSNKRNTYEDVRPLVSQVQITEGQRPVISVASSKKRSSRGYESFERQGPRCSYAQPSESVTIPLIHAKNSARDSPQIRRTTVVERCSEDIVENNVFSPMTASEVNDRTTISSGTSKIELLPGKISPTVEPKRTKFSDGSPHKISSELNVEKIPTKISDLKAPPSECVRIHSSKITEPSTWDSTKAKTSHDFESIARPSHATEVLDISEDKNGIIRSRIPISMKKRPLPYINKRNIRTSIRSGRETIG</sequence>
<keyword evidence="8" id="KW-0675">Receptor</keyword>
<dbReference type="SUPFAM" id="SSF52799">
    <property type="entry name" value="(Phosphotyrosine protein) phosphatases II"/>
    <property type="match status" value="1"/>
</dbReference>
<dbReference type="PROSITE" id="PS50055">
    <property type="entry name" value="TYR_PHOSPHATASE_PTP"/>
    <property type="match status" value="1"/>
</dbReference>
<dbReference type="SMART" id="SM00194">
    <property type="entry name" value="PTPc"/>
    <property type="match status" value="1"/>
</dbReference>
<dbReference type="CDD" id="cd00047">
    <property type="entry name" value="PTPc"/>
    <property type="match status" value="1"/>
</dbReference>
<dbReference type="PANTHER" id="PTHR19134">
    <property type="entry name" value="RECEPTOR-TYPE TYROSINE-PROTEIN PHOSPHATASE"/>
    <property type="match status" value="1"/>
</dbReference>
<gene>
    <name evidence="8" type="primary">LOC108664810</name>
</gene>
<dbReference type="Pfam" id="PF00102">
    <property type="entry name" value="Y_phosphatase"/>
    <property type="match status" value="1"/>
</dbReference>
<dbReference type="InterPro" id="IPR003595">
    <property type="entry name" value="Tyr_Pase_cat"/>
</dbReference>
<dbReference type="OrthoDB" id="8609993at2759"/>
<feature type="domain" description="Tyrosine specific protein phosphatases" evidence="6">
    <location>
        <begin position="86"/>
        <end position="162"/>
    </location>
</feature>